<name>A0ABU3C4I3_9FLAO</name>
<organism evidence="2 3">
    <name type="scientific">Autumnicola tepida</name>
    <dbReference type="NCBI Taxonomy" id="3075595"/>
    <lineage>
        <taxon>Bacteria</taxon>
        <taxon>Pseudomonadati</taxon>
        <taxon>Bacteroidota</taxon>
        <taxon>Flavobacteriia</taxon>
        <taxon>Flavobacteriales</taxon>
        <taxon>Flavobacteriaceae</taxon>
        <taxon>Autumnicola</taxon>
    </lineage>
</organism>
<dbReference type="Gene3D" id="3.40.630.30">
    <property type="match status" value="1"/>
</dbReference>
<gene>
    <name evidence="2" type="ORF">RM553_00300</name>
</gene>
<dbReference type="InterPro" id="IPR000182">
    <property type="entry name" value="GNAT_dom"/>
</dbReference>
<proteinExistence type="predicted"/>
<evidence type="ECO:0000313" key="3">
    <source>
        <dbReference type="Proteomes" id="UP001262889"/>
    </source>
</evidence>
<feature type="domain" description="N-acetyltransferase" evidence="1">
    <location>
        <begin position="1"/>
        <end position="79"/>
    </location>
</feature>
<comment type="caution">
    <text evidence="2">The sequence shown here is derived from an EMBL/GenBank/DDBJ whole genome shotgun (WGS) entry which is preliminary data.</text>
</comment>
<keyword evidence="3" id="KW-1185">Reference proteome</keyword>
<reference evidence="2 3" key="1">
    <citation type="submission" date="2023-09" db="EMBL/GenBank/DDBJ databases">
        <authorList>
            <person name="Rey-Velasco X."/>
        </authorList>
    </citation>
    <scope>NUCLEOTIDE SEQUENCE [LARGE SCALE GENOMIC DNA]</scope>
    <source>
        <strain evidence="2 3">F363</strain>
    </source>
</reference>
<dbReference type="PROSITE" id="PS51186">
    <property type="entry name" value="GNAT"/>
    <property type="match status" value="1"/>
</dbReference>
<accession>A0ABU3C4I3</accession>
<dbReference type="InterPro" id="IPR016181">
    <property type="entry name" value="Acyl_CoA_acyltransferase"/>
</dbReference>
<dbReference type="SUPFAM" id="SSF55729">
    <property type="entry name" value="Acyl-CoA N-acyltransferases (Nat)"/>
    <property type="match status" value="1"/>
</dbReference>
<dbReference type="CDD" id="cd04301">
    <property type="entry name" value="NAT_SF"/>
    <property type="match status" value="1"/>
</dbReference>
<dbReference type="Proteomes" id="UP001262889">
    <property type="component" value="Unassembled WGS sequence"/>
</dbReference>
<protein>
    <submittedName>
        <fullName evidence="2">GNAT family N-acetyltransferase</fullName>
    </submittedName>
</protein>
<dbReference type="Pfam" id="PF00583">
    <property type="entry name" value="Acetyltransf_1"/>
    <property type="match status" value="1"/>
</dbReference>
<evidence type="ECO:0000313" key="2">
    <source>
        <dbReference type="EMBL" id="MDT0641257.1"/>
    </source>
</evidence>
<evidence type="ECO:0000259" key="1">
    <source>
        <dbReference type="PROSITE" id="PS51186"/>
    </source>
</evidence>
<sequence length="79" mass="9055">MEIKRMFTLSLFRGRGFAGKVLKELETWAAELNYSKCILETGVRQPEAIALYKKSGYRIIPNYGQYAGIENSVCFQKDL</sequence>
<dbReference type="EMBL" id="JAVRHQ010000001">
    <property type="protein sequence ID" value="MDT0641257.1"/>
    <property type="molecule type" value="Genomic_DNA"/>
</dbReference>